<feature type="transmembrane region" description="Helical" evidence="6">
    <location>
        <begin position="12"/>
        <end position="33"/>
    </location>
</feature>
<keyword evidence="2" id="KW-0813">Transport</keyword>
<comment type="subcellular location">
    <subcellularLocation>
        <location evidence="1">Membrane</location>
        <topology evidence="1">Multi-pass membrane protein</topology>
    </subcellularLocation>
</comment>
<feature type="domain" description="Major facilitator superfamily (MFS) profile" evidence="7">
    <location>
        <begin position="1"/>
        <end position="68"/>
    </location>
</feature>
<dbReference type="InterPro" id="IPR036259">
    <property type="entry name" value="MFS_trans_sf"/>
</dbReference>
<dbReference type="AlphaFoldDB" id="A0A0A9BWG7"/>
<dbReference type="PANTHER" id="PTHR48023:SF6">
    <property type="entry name" value="D-XYLOSE-PROTON SYMPORTER-LIKE 3, CHLOROPLASTIC"/>
    <property type="match status" value="1"/>
</dbReference>
<evidence type="ECO:0000256" key="4">
    <source>
        <dbReference type="ARBA" id="ARBA00022989"/>
    </source>
</evidence>
<evidence type="ECO:0000313" key="8">
    <source>
        <dbReference type="EMBL" id="JAD65520.1"/>
    </source>
</evidence>
<evidence type="ECO:0000256" key="3">
    <source>
        <dbReference type="ARBA" id="ARBA00022692"/>
    </source>
</evidence>
<dbReference type="PROSITE" id="PS50850">
    <property type="entry name" value="MFS"/>
    <property type="match status" value="1"/>
</dbReference>
<evidence type="ECO:0000256" key="6">
    <source>
        <dbReference type="SAM" id="Phobius"/>
    </source>
</evidence>
<dbReference type="InterPro" id="IPR005828">
    <property type="entry name" value="MFS_sugar_transport-like"/>
</dbReference>
<dbReference type="SUPFAM" id="SSF103473">
    <property type="entry name" value="MFS general substrate transporter"/>
    <property type="match status" value="1"/>
</dbReference>
<evidence type="ECO:0000256" key="5">
    <source>
        <dbReference type="ARBA" id="ARBA00023136"/>
    </source>
</evidence>
<keyword evidence="4 6" id="KW-1133">Transmembrane helix</keyword>
<reference evidence="8" key="1">
    <citation type="submission" date="2014-09" db="EMBL/GenBank/DDBJ databases">
        <authorList>
            <person name="Magalhaes I.L.F."/>
            <person name="Oliveira U."/>
            <person name="Santos F.R."/>
            <person name="Vidigal T.H.D.A."/>
            <person name="Brescovit A.D."/>
            <person name="Santos A.J."/>
        </authorList>
    </citation>
    <scope>NUCLEOTIDE SEQUENCE</scope>
    <source>
        <tissue evidence="8">Shoot tissue taken approximately 20 cm above the soil surface</tissue>
    </source>
</reference>
<keyword evidence="3 6" id="KW-0812">Transmembrane</keyword>
<dbReference type="GO" id="GO:1904659">
    <property type="term" value="P:D-glucose transmembrane transport"/>
    <property type="evidence" value="ECO:0007669"/>
    <property type="project" value="TreeGrafter"/>
</dbReference>
<name>A0A0A9BWG7_ARUDO</name>
<reference evidence="8" key="2">
    <citation type="journal article" date="2015" name="Data Brief">
        <title>Shoot transcriptome of the giant reed, Arundo donax.</title>
        <authorList>
            <person name="Barrero R.A."/>
            <person name="Guerrero F.D."/>
            <person name="Moolhuijzen P."/>
            <person name="Goolsby J.A."/>
            <person name="Tidwell J."/>
            <person name="Bellgard S.E."/>
            <person name="Bellgard M.I."/>
        </authorList>
    </citation>
    <scope>NUCLEOTIDE SEQUENCE</scope>
    <source>
        <tissue evidence="8">Shoot tissue taken approximately 20 cm above the soil surface</tissue>
    </source>
</reference>
<dbReference type="Pfam" id="PF00083">
    <property type="entry name" value="Sugar_tr"/>
    <property type="match status" value="1"/>
</dbReference>
<dbReference type="InterPro" id="IPR050820">
    <property type="entry name" value="MFS_Sugar_Transporter"/>
</dbReference>
<accession>A0A0A9BWG7</accession>
<dbReference type="GO" id="GO:0022857">
    <property type="term" value="F:transmembrane transporter activity"/>
    <property type="evidence" value="ECO:0007669"/>
    <property type="project" value="InterPro"/>
</dbReference>
<dbReference type="Gene3D" id="1.20.1250.20">
    <property type="entry name" value="MFS general substrate transporter like domains"/>
    <property type="match status" value="1"/>
</dbReference>
<dbReference type="PANTHER" id="PTHR48023">
    <property type="entry name" value="D-XYLOSE-PROTON SYMPORTER-LIKE 2"/>
    <property type="match status" value="1"/>
</dbReference>
<dbReference type="EMBL" id="GBRH01232375">
    <property type="protein sequence ID" value="JAD65520.1"/>
    <property type="molecule type" value="Transcribed_RNA"/>
</dbReference>
<proteinExistence type="predicted"/>
<dbReference type="GO" id="GO:0016020">
    <property type="term" value="C:membrane"/>
    <property type="evidence" value="ECO:0007669"/>
    <property type="project" value="UniProtKB-SubCell"/>
</dbReference>
<evidence type="ECO:0000256" key="1">
    <source>
        <dbReference type="ARBA" id="ARBA00004141"/>
    </source>
</evidence>
<evidence type="ECO:0000259" key="7">
    <source>
        <dbReference type="PROSITE" id="PS50850"/>
    </source>
</evidence>
<protein>
    <recommendedName>
        <fullName evidence="7">Major facilitator superfamily (MFS) profile domain-containing protein</fullName>
    </recommendedName>
</protein>
<sequence length="81" mass="8900">MVSEIFPLRTRGRGISFAVLTNFGSNVLVTFEFSPLQEILGPADIFFLFGAIALLALVFVILNVPETKGLSLEEIESKILK</sequence>
<keyword evidence="5 6" id="KW-0472">Membrane</keyword>
<dbReference type="InterPro" id="IPR020846">
    <property type="entry name" value="MFS_dom"/>
</dbReference>
<feature type="transmembrane region" description="Helical" evidence="6">
    <location>
        <begin position="45"/>
        <end position="64"/>
    </location>
</feature>
<organism evidence="8">
    <name type="scientific">Arundo donax</name>
    <name type="common">Giant reed</name>
    <name type="synonym">Donax arundinaceus</name>
    <dbReference type="NCBI Taxonomy" id="35708"/>
    <lineage>
        <taxon>Eukaryota</taxon>
        <taxon>Viridiplantae</taxon>
        <taxon>Streptophyta</taxon>
        <taxon>Embryophyta</taxon>
        <taxon>Tracheophyta</taxon>
        <taxon>Spermatophyta</taxon>
        <taxon>Magnoliopsida</taxon>
        <taxon>Liliopsida</taxon>
        <taxon>Poales</taxon>
        <taxon>Poaceae</taxon>
        <taxon>PACMAD clade</taxon>
        <taxon>Arundinoideae</taxon>
        <taxon>Arundineae</taxon>
        <taxon>Arundo</taxon>
    </lineage>
</organism>
<evidence type="ECO:0000256" key="2">
    <source>
        <dbReference type="ARBA" id="ARBA00022448"/>
    </source>
</evidence>